<evidence type="ECO:0000313" key="11">
    <source>
        <dbReference type="Proteomes" id="UP000472916"/>
    </source>
</evidence>
<dbReference type="Proteomes" id="UP000095380">
    <property type="component" value="Unassembled WGS sequence"/>
</dbReference>
<proteinExistence type="predicted"/>
<evidence type="ECO:0000313" key="9">
    <source>
        <dbReference type="Proteomes" id="UP000095597"/>
    </source>
</evidence>
<dbReference type="EMBL" id="CYYM01000012">
    <property type="protein sequence ID" value="CUO39301.1"/>
    <property type="molecule type" value="Genomic_DNA"/>
</dbReference>
<sequence length="275" mass="30971">MIKSYTNGEWKEPGSLCQAVGIYKEDFHKIVSVVGGGGKTTVIRAMLRECMENSDGRIPCAVSTTTHIQKTNAEYFLGEPSMKMFRKKLSDYEAVWMGREIRKGKLASFQKEFLEEVSREPVLLLLEADGAKHFPVKAPAEHEPVICEKTGIVLNVYGMRAIGKKIKDVCFRIGEVEKILGKTGEDILRPEDIMTLAVSRSAGRKCVTDEMEYQVILNQADTEEEKQTAMQLAEDIGKKLSEKYISEKNTKDTEFSGQISKVHVTSDLIPLEERW</sequence>
<dbReference type="NCBIfam" id="TIGR03172">
    <property type="entry name" value="selenium cofactor biosynthesis protein YqeC"/>
    <property type="match status" value="1"/>
</dbReference>
<reference evidence="10 11" key="2">
    <citation type="journal article" date="2019" name="Nat. Med.">
        <title>A library of human gut bacterial isolates paired with longitudinal multiomics data enables mechanistic microbiome research.</title>
        <authorList>
            <person name="Poyet M."/>
            <person name="Groussin M."/>
            <person name="Gibbons S.M."/>
            <person name="Avila-Pacheco J."/>
            <person name="Jiang X."/>
            <person name="Kearney S.M."/>
            <person name="Perrotta A.R."/>
            <person name="Berdy B."/>
            <person name="Zhao S."/>
            <person name="Lieberman T.D."/>
            <person name="Swanson P.K."/>
            <person name="Smith M."/>
            <person name="Roesemann S."/>
            <person name="Alexander J.E."/>
            <person name="Rich S.A."/>
            <person name="Livny J."/>
            <person name="Vlamakis H."/>
            <person name="Clish C."/>
            <person name="Bullock K."/>
            <person name="Deik A."/>
            <person name="Scott J."/>
            <person name="Pierce K.A."/>
            <person name="Xavier R.J."/>
            <person name="Alm E.J."/>
        </authorList>
    </citation>
    <scope>NUCLEOTIDE SEQUENCE [LARGE SCALE GENOMIC DNA]</scope>
    <source>
        <strain evidence="5 11">BIOML-A6</strain>
        <strain evidence="4 10">BIOML-A7</strain>
    </source>
</reference>
<evidence type="ECO:0000313" key="8">
    <source>
        <dbReference type="Proteomes" id="UP000095439"/>
    </source>
</evidence>
<dbReference type="Proteomes" id="UP000472916">
    <property type="component" value="Unassembled WGS sequence"/>
</dbReference>
<dbReference type="Proteomes" id="UP000724058">
    <property type="component" value="Unassembled WGS sequence"/>
</dbReference>
<dbReference type="EMBL" id="CYXO01000010">
    <property type="protein sequence ID" value="CUN07582.1"/>
    <property type="molecule type" value="Genomic_DNA"/>
</dbReference>
<dbReference type="AlphaFoldDB" id="A0A173YBQ2"/>
<dbReference type="Proteomes" id="UP000095439">
    <property type="component" value="Unassembled WGS sequence"/>
</dbReference>
<evidence type="ECO:0000313" key="4">
    <source>
        <dbReference type="EMBL" id="MZK16613.1"/>
    </source>
</evidence>
<dbReference type="EMBL" id="CYYY01000003">
    <property type="protein sequence ID" value="CUN60415.1"/>
    <property type="molecule type" value="Genomic_DNA"/>
</dbReference>
<dbReference type="EMBL" id="WWSB01000001">
    <property type="protein sequence ID" value="MZK16613.1"/>
    <property type="molecule type" value="Genomic_DNA"/>
</dbReference>
<dbReference type="Proteomes" id="UP000446719">
    <property type="component" value="Unassembled WGS sequence"/>
</dbReference>
<evidence type="ECO:0000313" key="2">
    <source>
        <dbReference type="EMBL" id="CUN60415.1"/>
    </source>
</evidence>
<reference evidence="7 8" key="1">
    <citation type="submission" date="2015-09" db="EMBL/GenBank/DDBJ databases">
        <authorList>
            <consortium name="Pathogen Informatics"/>
        </authorList>
    </citation>
    <scope>NUCLEOTIDE SEQUENCE [LARGE SCALE GENOMIC DNA]</scope>
    <source>
        <strain evidence="3 7">2789STDY5608851</strain>
        <strain evidence="2 8">2789STDY5608866</strain>
        <strain evidence="1 9">2789STDY5834961</strain>
    </source>
</reference>
<evidence type="ECO:0000313" key="5">
    <source>
        <dbReference type="EMBL" id="MZK41552.1"/>
    </source>
</evidence>
<dbReference type="Pfam" id="PF19842">
    <property type="entry name" value="YqeC"/>
    <property type="match status" value="1"/>
</dbReference>
<evidence type="ECO:0000313" key="6">
    <source>
        <dbReference type="EMBL" id="NSE56775.1"/>
    </source>
</evidence>
<dbReference type="OrthoDB" id="368187at2"/>
<evidence type="ECO:0000313" key="1">
    <source>
        <dbReference type="EMBL" id="CUN07582.1"/>
    </source>
</evidence>
<reference evidence="6" key="4">
    <citation type="submission" date="2020-02" db="EMBL/GenBank/DDBJ databases">
        <authorList>
            <person name="Littmann E."/>
            <person name="Sorbara M."/>
        </authorList>
    </citation>
    <scope>NUCLEOTIDE SEQUENCE</scope>
    <source>
        <strain evidence="6">MSK.10.16</strain>
    </source>
</reference>
<dbReference type="RefSeq" id="WP_055180912.1">
    <property type="nucleotide sequence ID" value="NZ_CABIWY010000003.1"/>
</dbReference>
<reference evidence="6" key="3">
    <citation type="journal article" date="2020" name="Cell Host Microbe">
        <title>Functional and Genomic Variation between Human-Derived Isolates of Lachnospiraceae Reveals Inter- and Intra-Species Diversity.</title>
        <authorList>
            <person name="Sorbara M.T."/>
            <person name="Littmann E.R."/>
            <person name="Fontana E."/>
            <person name="Moody T.U."/>
            <person name="Kohout C.E."/>
            <person name="Gjonbalaj M."/>
            <person name="Eaton V."/>
            <person name="Seok R."/>
            <person name="Leiner I.M."/>
            <person name="Pamer E.G."/>
        </authorList>
    </citation>
    <scope>NUCLEOTIDE SEQUENCE</scope>
    <source>
        <strain evidence="6">MSK.10.16</strain>
    </source>
</reference>
<dbReference type="EMBL" id="WWSC01000007">
    <property type="protein sequence ID" value="MZK41552.1"/>
    <property type="molecule type" value="Genomic_DNA"/>
</dbReference>
<organism evidence="2 8">
    <name type="scientific">Dorea longicatena</name>
    <dbReference type="NCBI Taxonomy" id="88431"/>
    <lineage>
        <taxon>Bacteria</taxon>
        <taxon>Bacillati</taxon>
        <taxon>Bacillota</taxon>
        <taxon>Clostridia</taxon>
        <taxon>Lachnospirales</taxon>
        <taxon>Lachnospiraceae</taxon>
        <taxon>Dorea</taxon>
    </lineage>
</organism>
<evidence type="ECO:0000313" key="3">
    <source>
        <dbReference type="EMBL" id="CUO39301.1"/>
    </source>
</evidence>
<dbReference type="EMBL" id="JAAIOD010000001">
    <property type="protein sequence ID" value="NSE56775.1"/>
    <property type="molecule type" value="Genomic_DNA"/>
</dbReference>
<gene>
    <name evidence="4" type="primary">yqeC</name>
    <name evidence="3" type="ORF">ERS852408_02069</name>
    <name evidence="2" type="ORF">ERS852423_00933</name>
    <name evidence="1" type="ORF">ERS852573_01807</name>
    <name evidence="6" type="ORF">G4332_01305</name>
    <name evidence="5" type="ORF">GT528_07460</name>
    <name evidence="4" type="ORF">GT565_00455</name>
</gene>
<dbReference type="Proteomes" id="UP000095597">
    <property type="component" value="Unassembled WGS sequence"/>
</dbReference>
<accession>A0A173YBQ2</accession>
<name>A0A173YBQ2_9FIRM</name>
<evidence type="ECO:0000313" key="10">
    <source>
        <dbReference type="Proteomes" id="UP000446719"/>
    </source>
</evidence>
<protein>
    <submittedName>
        <fullName evidence="2 6">Selenium-dependent hydroxylase accessory protein YqeC</fullName>
    </submittedName>
</protein>
<dbReference type="InterPro" id="IPR017587">
    <property type="entry name" value="YqeC"/>
</dbReference>
<evidence type="ECO:0000313" key="7">
    <source>
        <dbReference type="Proteomes" id="UP000095380"/>
    </source>
</evidence>